<dbReference type="PROSITE" id="PS00108">
    <property type="entry name" value="PROTEIN_KINASE_ST"/>
    <property type="match status" value="1"/>
</dbReference>
<sequence>MSIGTRISIVLGLSYYLFVSPPAYADKERDTILHGQPLEDWESLSSANKVFRLNFFSPRNSSRRYLGICYNTPPDYGEANLPLYDRTVWVANRDTPIVDAPGSLMIDNDGKLKITSSRGYVPSIFNSIPRASSNASATLLDNGNFVLRELNLNGSVNRTLWQSFDYPTDTILPGMKLGNNFKTGHRWLLTCWISKEEPSSGSFAIGGDPNGTNQNVVWYQGNVYWTSGVWSNGHFGNLPKLLDGEFSYVSNENEKYLTYSVNKNISFLYFRIDPVGVMMGIVLGSFGDCSLAKQDEGCVKKTLPECRKPDYWFESRAGYMLGDGYRFGENYNLSIFDCQDKCEQNCSCVAYASRTTQYGSGCEIWSMETNFYPSGYADREIYILKRDIGRESTNDRGKHRSAARHWWIWLIAALGGTILLAFCIICYVVQRNLRVKEKTRMQLDELEDIITAPGKYSQPSDKMDKKMSQVYNFSFVSIAMATNNFADENKLGEGGFGPVYKGTLPCGQEIAIKRLSRSSGQGMREFKNEIQLIAKLQHTNLVRLLGCCIQGEEKILVYEYMPNKSLDFFLFDSGRRELLNWTDRMNIIEGVAQGLLYLHKYSRLRVIHRDLKASNVLLDHNMNPKISDFGLARIFAVQQTEANTKRIVGTYGYMSPEYALKGIVSMKSDVFSFGVLLLEIVSGKRNHSCYPSEHAFNLIGLAWELWKEKRVLEVMDSRLDDSSLKDKIVRCINVGLLCVQDQAKDRPFMTDVVSMLTNDSVRVPVPKKPAFFIESGAREGECGTSLANNCTNVLSITVMEAR</sequence>
<keyword evidence="10 18" id="KW-0067">ATP-binding</keyword>
<dbReference type="GO" id="GO:0005886">
    <property type="term" value="C:plasma membrane"/>
    <property type="evidence" value="ECO:0007669"/>
    <property type="project" value="UniProtKB-SubCell"/>
</dbReference>
<evidence type="ECO:0000256" key="16">
    <source>
        <dbReference type="ARBA" id="ARBA00047899"/>
    </source>
</evidence>
<feature type="domain" description="Apple" evidence="23">
    <location>
        <begin position="306"/>
        <end position="388"/>
    </location>
</feature>
<dbReference type="Pfam" id="PF08276">
    <property type="entry name" value="PAN_2"/>
    <property type="match status" value="1"/>
</dbReference>
<dbReference type="Gene3D" id="1.10.510.10">
    <property type="entry name" value="Transferase(Phosphotransferase) domain 1"/>
    <property type="match status" value="1"/>
</dbReference>
<dbReference type="CDD" id="cd00028">
    <property type="entry name" value="B_lectin"/>
    <property type="match status" value="1"/>
</dbReference>
<dbReference type="AlphaFoldDB" id="A0A8S0QDY7"/>
<proteinExistence type="inferred from homology"/>
<evidence type="ECO:0000256" key="15">
    <source>
        <dbReference type="ARBA" id="ARBA00023180"/>
    </source>
</evidence>
<evidence type="ECO:0000256" key="2">
    <source>
        <dbReference type="ARBA" id="ARBA00022475"/>
    </source>
</evidence>
<evidence type="ECO:0000256" key="9">
    <source>
        <dbReference type="ARBA" id="ARBA00022777"/>
    </source>
</evidence>
<keyword evidence="6 20" id="KW-0732">Signal</keyword>
<keyword evidence="3 18" id="KW-0723">Serine/threonine-protein kinase</keyword>
<keyword evidence="8 18" id="KW-0547">Nucleotide-binding</keyword>
<comment type="caution">
    <text evidence="24">The sequence shown here is derived from an EMBL/GenBank/DDBJ whole genome shotgun (WGS) entry which is preliminary data.</text>
</comment>
<dbReference type="GO" id="GO:0004674">
    <property type="term" value="F:protein serine/threonine kinase activity"/>
    <property type="evidence" value="ECO:0007669"/>
    <property type="project" value="UniProtKB-KW"/>
</dbReference>
<keyword evidence="15" id="KW-0325">Glycoprotein</keyword>
<evidence type="ECO:0000256" key="18">
    <source>
        <dbReference type="PIRNR" id="PIRNR000641"/>
    </source>
</evidence>
<evidence type="ECO:0000256" key="6">
    <source>
        <dbReference type="ARBA" id="ARBA00022729"/>
    </source>
</evidence>
<evidence type="ECO:0000256" key="13">
    <source>
        <dbReference type="ARBA" id="ARBA00023157"/>
    </source>
</evidence>
<dbReference type="InterPro" id="IPR000719">
    <property type="entry name" value="Prot_kinase_dom"/>
</dbReference>
<keyword evidence="14" id="KW-0675">Receptor</keyword>
<dbReference type="CDD" id="cd14066">
    <property type="entry name" value="STKc_IRAK"/>
    <property type="match status" value="1"/>
</dbReference>
<dbReference type="InterPro" id="IPR036426">
    <property type="entry name" value="Bulb-type_lectin_dom_sf"/>
</dbReference>
<dbReference type="FunFam" id="3.30.200.20:FF:000330">
    <property type="entry name" value="G-type lectin S-receptor-like serine/threonine-protein kinase At4g03230"/>
    <property type="match status" value="1"/>
</dbReference>
<keyword evidence="12 19" id="KW-0472">Membrane</keyword>
<comment type="catalytic activity">
    <reaction evidence="17 18">
        <text>L-seryl-[protein] + ATP = O-phospho-L-seryl-[protein] + ADP + H(+)</text>
        <dbReference type="Rhea" id="RHEA:17989"/>
        <dbReference type="Rhea" id="RHEA-COMP:9863"/>
        <dbReference type="Rhea" id="RHEA-COMP:11604"/>
        <dbReference type="ChEBI" id="CHEBI:15378"/>
        <dbReference type="ChEBI" id="CHEBI:29999"/>
        <dbReference type="ChEBI" id="CHEBI:30616"/>
        <dbReference type="ChEBI" id="CHEBI:83421"/>
        <dbReference type="ChEBI" id="CHEBI:456216"/>
        <dbReference type="EC" id="2.7.11.1"/>
    </reaction>
</comment>
<dbReference type="Pfam" id="PF01453">
    <property type="entry name" value="B_lectin"/>
    <property type="match status" value="1"/>
</dbReference>
<dbReference type="PROSITE" id="PS50011">
    <property type="entry name" value="PROTEIN_KINASE_DOM"/>
    <property type="match status" value="1"/>
</dbReference>
<dbReference type="InterPro" id="IPR003609">
    <property type="entry name" value="Pan_app"/>
</dbReference>
<evidence type="ECO:0000256" key="12">
    <source>
        <dbReference type="ARBA" id="ARBA00023136"/>
    </source>
</evidence>
<evidence type="ECO:0000259" key="21">
    <source>
        <dbReference type="PROSITE" id="PS50011"/>
    </source>
</evidence>
<evidence type="ECO:0000256" key="14">
    <source>
        <dbReference type="ARBA" id="ARBA00023170"/>
    </source>
</evidence>
<dbReference type="PROSITE" id="PS50948">
    <property type="entry name" value="PAN"/>
    <property type="match status" value="1"/>
</dbReference>
<keyword evidence="25" id="KW-1185">Reference proteome</keyword>
<feature type="domain" description="Bulb-type lectin" evidence="22">
    <location>
        <begin position="29"/>
        <end position="160"/>
    </location>
</feature>
<feature type="transmembrane region" description="Helical" evidence="19">
    <location>
        <begin position="406"/>
        <end position="429"/>
    </location>
</feature>
<evidence type="ECO:0000313" key="25">
    <source>
        <dbReference type="Proteomes" id="UP000594638"/>
    </source>
</evidence>
<dbReference type="Gene3D" id="3.30.200.20">
    <property type="entry name" value="Phosphorylase Kinase, domain 1"/>
    <property type="match status" value="1"/>
</dbReference>
<dbReference type="GO" id="GO:0030246">
    <property type="term" value="F:carbohydrate binding"/>
    <property type="evidence" value="ECO:0007669"/>
    <property type="project" value="UniProtKB-KW"/>
</dbReference>
<gene>
    <name evidence="24" type="ORF">OLEA9_A030748</name>
</gene>
<name>A0A8S0QDY7_OLEEU</name>
<evidence type="ECO:0000256" key="8">
    <source>
        <dbReference type="ARBA" id="ARBA00022741"/>
    </source>
</evidence>
<dbReference type="FunFam" id="1.10.510.10:FF:000060">
    <property type="entry name" value="G-type lectin S-receptor-like serine/threonine-protein kinase"/>
    <property type="match status" value="1"/>
</dbReference>
<evidence type="ECO:0000256" key="11">
    <source>
        <dbReference type="ARBA" id="ARBA00022989"/>
    </source>
</evidence>
<keyword evidence="2" id="KW-1003">Cell membrane</keyword>
<comment type="subcellular location">
    <subcellularLocation>
        <location evidence="1">Cell membrane</location>
        <topology evidence="1">Single-pass type I membrane protein</topology>
    </subcellularLocation>
</comment>
<dbReference type="PROSITE" id="PS50927">
    <property type="entry name" value="BULB_LECTIN"/>
    <property type="match status" value="1"/>
</dbReference>
<evidence type="ECO:0000259" key="22">
    <source>
        <dbReference type="PROSITE" id="PS50927"/>
    </source>
</evidence>
<dbReference type="PANTHER" id="PTHR27002">
    <property type="entry name" value="RECEPTOR-LIKE SERINE/THREONINE-PROTEIN KINASE SD1-8"/>
    <property type="match status" value="1"/>
</dbReference>
<dbReference type="PANTHER" id="PTHR27002:SF926">
    <property type="entry name" value="OS07G0535800 PROTEIN"/>
    <property type="match status" value="1"/>
</dbReference>
<dbReference type="Gene3D" id="2.90.10.10">
    <property type="entry name" value="Bulb-type lectin domain"/>
    <property type="match status" value="1"/>
</dbReference>
<dbReference type="OrthoDB" id="882788at2759"/>
<reference evidence="24 25" key="1">
    <citation type="submission" date="2019-12" db="EMBL/GenBank/DDBJ databases">
        <authorList>
            <person name="Alioto T."/>
            <person name="Alioto T."/>
            <person name="Gomez Garrido J."/>
        </authorList>
    </citation>
    <scope>NUCLEOTIDE SEQUENCE [LARGE SCALE GENOMIC DNA]</scope>
</reference>
<keyword evidence="9 18" id="KW-0418">Kinase</keyword>
<evidence type="ECO:0000256" key="5">
    <source>
        <dbReference type="ARBA" id="ARBA00022692"/>
    </source>
</evidence>
<keyword evidence="11 19" id="KW-1133">Transmembrane helix</keyword>
<dbReference type="SMART" id="SM00220">
    <property type="entry name" value="S_TKc"/>
    <property type="match status" value="1"/>
</dbReference>
<feature type="chain" id="PRO_5035779693" description="Receptor-like serine/threonine-protein kinase" evidence="20">
    <location>
        <begin position="26"/>
        <end position="802"/>
    </location>
</feature>
<keyword evidence="13" id="KW-1015">Disulfide bond</keyword>
<keyword evidence="5 19" id="KW-0812">Transmembrane</keyword>
<feature type="domain" description="Protein kinase" evidence="21">
    <location>
        <begin position="485"/>
        <end position="761"/>
    </location>
</feature>
<organism evidence="24 25">
    <name type="scientific">Olea europaea subsp. europaea</name>
    <dbReference type="NCBI Taxonomy" id="158383"/>
    <lineage>
        <taxon>Eukaryota</taxon>
        <taxon>Viridiplantae</taxon>
        <taxon>Streptophyta</taxon>
        <taxon>Embryophyta</taxon>
        <taxon>Tracheophyta</taxon>
        <taxon>Spermatophyta</taxon>
        <taxon>Magnoliopsida</taxon>
        <taxon>eudicotyledons</taxon>
        <taxon>Gunneridae</taxon>
        <taxon>Pentapetalae</taxon>
        <taxon>asterids</taxon>
        <taxon>lamiids</taxon>
        <taxon>Lamiales</taxon>
        <taxon>Oleaceae</taxon>
        <taxon>Oleeae</taxon>
        <taxon>Olea</taxon>
    </lineage>
</organism>
<evidence type="ECO:0000256" key="1">
    <source>
        <dbReference type="ARBA" id="ARBA00004251"/>
    </source>
</evidence>
<dbReference type="SMART" id="SM00108">
    <property type="entry name" value="B_lectin"/>
    <property type="match status" value="1"/>
</dbReference>
<evidence type="ECO:0000256" key="3">
    <source>
        <dbReference type="ARBA" id="ARBA00022527"/>
    </source>
</evidence>
<dbReference type="Gramene" id="OE9A030748T1">
    <property type="protein sequence ID" value="OE9A030748C1"/>
    <property type="gene ID" value="OE9A030748"/>
</dbReference>
<evidence type="ECO:0000256" key="10">
    <source>
        <dbReference type="ARBA" id="ARBA00022840"/>
    </source>
</evidence>
<accession>A0A8S0QDY7</accession>
<dbReference type="SUPFAM" id="SSF51110">
    <property type="entry name" value="alpha-D-mannose-specific plant lectins"/>
    <property type="match status" value="1"/>
</dbReference>
<dbReference type="InterPro" id="IPR011009">
    <property type="entry name" value="Kinase-like_dom_sf"/>
</dbReference>
<dbReference type="SUPFAM" id="SSF56112">
    <property type="entry name" value="Protein kinase-like (PK-like)"/>
    <property type="match status" value="1"/>
</dbReference>
<evidence type="ECO:0000256" key="20">
    <source>
        <dbReference type="SAM" id="SignalP"/>
    </source>
</evidence>
<dbReference type="Pfam" id="PF07714">
    <property type="entry name" value="PK_Tyr_Ser-Thr"/>
    <property type="match status" value="1"/>
</dbReference>
<dbReference type="EMBL" id="CACTIH010001847">
    <property type="protein sequence ID" value="CAA2965656.1"/>
    <property type="molecule type" value="Genomic_DNA"/>
</dbReference>
<evidence type="ECO:0000259" key="23">
    <source>
        <dbReference type="PROSITE" id="PS50948"/>
    </source>
</evidence>
<dbReference type="InterPro" id="IPR024171">
    <property type="entry name" value="SRK-like_kinase"/>
</dbReference>
<comment type="catalytic activity">
    <reaction evidence="16 18">
        <text>L-threonyl-[protein] + ATP = O-phospho-L-threonyl-[protein] + ADP + H(+)</text>
        <dbReference type="Rhea" id="RHEA:46608"/>
        <dbReference type="Rhea" id="RHEA-COMP:11060"/>
        <dbReference type="Rhea" id="RHEA-COMP:11605"/>
        <dbReference type="ChEBI" id="CHEBI:15378"/>
        <dbReference type="ChEBI" id="CHEBI:30013"/>
        <dbReference type="ChEBI" id="CHEBI:30616"/>
        <dbReference type="ChEBI" id="CHEBI:61977"/>
        <dbReference type="ChEBI" id="CHEBI:456216"/>
        <dbReference type="EC" id="2.7.11.1"/>
    </reaction>
</comment>
<protein>
    <recommendedName>
        <fullName evidence="18">Receptor-like serine/threonine-protein kinase</fullName>
        <ecNumber evidence="18">2.7.11.1</ecNumber>
    </recommendedName>
</protein>
<keyword evidence="4 18" id="KW-0808">Transferase</keyword>
<comment type="similarity">
    <text evidence="18">Belongs to the protein kinase superfamily. Ser/Thr protein kinase family.</text>
</comment>
<evidence type="ECO:0000256" key="7">
    <source>
        <dbReference type="ARBA" id="ARBA00022734"/>
    </source>
</evidence>
<dbReference type="InterPro" id="IPR001480">
    <property type="entry name" value="Bulb-type_lectin_dom"/>
</dbReference>
<dbReference type="EC" id="2.7.11.1" evidence="18"/>
<evidence type="ECO:0000256" key="4">
    <source>
        <dbReference type="ARBA" id="ARBA00022679"/>
    </source>
</evidence>
<keyword evidence="7" id="KW-0430">Lectin</keyword>
<evidence type="ECO:0000313" key="24">
    <source>
        <dbReference type="EMBL" id="CAA2965656.1"/>
    </source>
</evidence>
<dbReference type="InterPro" id="IPR008271">
    <property type="entry name" value="Ser/Thr_kinase_AS"/>
</dbReference>
<feature type="signal peptide" evidence="20">
    <location>
        <begin position="1"/>
        <end position="25"/>
    </location>
</feature>
<dbReference type="Proteomes" id="UP000594638">
    <property type="component" value="Unassembled WGS sequence"/>
</dbReference>
<evidence type="ECO:0000256" key="17">
    <source>
        <dbReference type="ARBA" id="ARBA00048679"/>
    </source>
</evidence>
<dbReference type="PIRSF" id="PIRSF000641">
    <property type="entry name" value="SRK"/>
    <property type="match status" value="1"/>
</dbReference>
<dbReference type="GO" id="GO:0005524">
    <property type="term" value="F:ATP binding"/>
    <property type="evidence" value="ECO:0007669"/>
    <property type="project" value="UniProtKB-KW"/>
</dbReference>
<dbReference type="InterPro" id="IPR001245">
    <property type="entry name" value="Ser-Thr/Tyr_kinase_cat_dom"/>
</dbReference>
<evidence type="ECO:0000256" key="19">
    <source>
        <dbReference type="SAM" id="Phobius"/>
    </source>
</evidence>